<keyword evidence="2" id="KW-0378">Hydrolase</keyword>
<sequence>MLKLFLTMAVSAATLAAATSTFAQPEPPDARAKAIVDQMTPDEQLIMVKGSFGWFSKSGDAVIAAGWVPGIKRLGLPSLRESDAGMGVANLMGKRTGDVATSLPSGLAVAATWDPDIAYRGGAMIGSEARAKTFNVLLAGGVNLVRDARNGRNFEYAGEDPLLSGVMAGQAIKGVQSNHILSTVKHFVVNDQETGRNVLSSRIDEASLRESDLLAFELAIEIGQPASVMCAYNRINGVYACENDFLLNKVLKGDWAYKGWVMSDWGSVHSAALAANSGLDHQSGYTLDKKPWFGAPLKDALAGGSVSRNRIHDMNFRIVRSFYATGLMDNPVPITPQAIDYASNAKVSQEAAEAGIVVLKNKGNILPLVLGARKVAVIGGHADVGVLSGGGSSQVRPVGGPALEIVPKGAAAAFARITYFPSSPLKALEKRYPSSQFTFNNGDDVAVATALAKDTDLVIVFANQWATESEDLVNMNLPDNQDALIEALAAANKKVVVVLQTSGPVAMPWLDKVAGVVEAWYPGSNGGEAIARVLAGDVDAAGRLPVTFPTAATQLPRPEIPGLIEKKNSKGEISYGLDYGLKAFDVDYNIEGANVGYRWFEHQKLKPLFPFGYGLSYTRFTYSGLSLDPSNSLQVNFTVKNAGKRPGIATPQIYASVPGRDGVRVKRLVGWQRVTLKPGETRSLTVRIDPRLLANFDVANQRWKVAAGAYHLVLGKSSADSSATTTVQLSELSIAP</sequence>
<protein>
    <submittedName>
        <fullName evidence="5">Beta-glucosidase</fullName>
    </submittedName>
</protein>
<evidence type="ECO:0000256" key="2">
    <source>
        <dbReference type="ARBA" id="ARBA00022801"/>
    </source>
</evidence>
<name>A0A1G4T559_9CAUL</name>
<dbReference type="Pfam" id="PF00933">
    <property type="entry name" value="Glyco_hydro_3"/>
    <property type="match status" value="1"/>
</dbReference>
<dbReference type="InterPro" id="IPR026891">
    <property type="entry name" value="Fn3-like"/>
</dbReference>
<dbReference type="InterPro" id="IPR050288">
    <property type="entry name" value="Cellulose_deg_GH3"/>
</dbReference>
<keyword evidence="3" id="KW-0732">Signal</keyword>
<dbReference type="Proteomes" id="UP000199150">
    <property type="component" value="Unassembled WGS sequence"/>
</dbReference>
<feature type="domain" description="Fibronectin type III-like" evidence="4">
    <location>
        <begin position="649"/>
        <end position="718"/>
    </location>
</feature>
<dbReference type="SUPFAM" id="SSF51445">
    <property type="entry name" value="(Trans)glycosidases"/>
    <property type="match status" value="1"/>
</dbReference>
<dbReference type="GO" id="GO:0005975">
    <property type="term" value="P:carbohydrate metabolic process"/>
    <property type="evidence" value="ECO:0007669"/>
    <property type="project" value="InterPro"/>
</dbReference>
<proteinExistence type="inferred from homology"/>
<evidence type="ECO:0000256" key="3">
    <source>
        <dbReference type="SAM" id="SignalP"/>
    </source>
</evidence>
<dbReference type="SUPFAM" id="SSF52279">
    <property type="entry name" value="Beta-D-glucan exohydrolase, C-terminal domain"/>
    <property type="match status" value="1"/>
</dbReference>
<dbReference type="InterPro" id="IPR036881">
    <property type="entry name" value="Glyco_hydro_3_C_sf"/>
</dbReference>
<accession>A0A1G4T559</accession>
<dbReference type="InterPro" id="IPR017853">
    <property type="entry name" value="GH"/>
</dbReference>
<feature type="signal peptide" evidence="3">
    <location>
        <begin position="1"/>
        <end position="23"/>
    </location>
</feature>
<gene>
    <name evidence="5" type="ORF">SAMN02927928_3223</name>
</gene>
<dbReference type="GO" id="GO:0004553">
    <property type="term" value="F:hydrolase activity, hydrolyzing O-glycosyl compounds"/>
    <property type="evidence" value="ECO:0007669"/>
    <property type="project" value="InterPro"/>
</dbReference>
<dbReference type="InterPro" id="IPR002772">
    <property type="entry name" value="Glyco_hydro_3_C"/>
</dbReference>
<dbReference type="PANTHER" id="PTHR42715">
    <property type="entry name" value="BETA-GLUCOSIDASE"/>
    <property type="match status" value="1"/>
</dbReference>
<dbReference type="SMART" id="SM01217">
    <property type="entry name" value="Fn3_like"/>
    <property type="match status" value="1"/>
</dbReference>
<dbReference type="Pfam" id="PF01915">
    <property type="entry name" value="Glyco_hydro_3_C"/>
    <property type="match status" value="1"/>
</dbReference>
<dbReference type="Pfam" id="PF14310">
    <property type="entry name" value="Fn3-like"/>
    <property type="match status" value="1"/>
</dbReference>
<dbReference type="STRING" id="260084.SAMN02927928_3223"/>
<dbReference type="InterPro" id="IPR001764">
    <property type="entry name" value="Glyco_hydro_3_N"/>
</dbReference>
<dbReference type="Gene3D" id="3.20.20.300">
    <property type="entry name" value="Glycoside hydrolase, family 3, N-terminal domain"/>
    <property type="match status" value="1"/>
</dbReference>
<evidence type="ECO:0000313" key="6">
    <source>
        <dbReference type="Proteomes" id="UP000199150"/>
    </source>
</evidence>
<dbReference type="AlphaFoldDB" id="A0A1G4T559"/>
<reference evidence="6" key="1">
    <citation type="submission" date="2016-10" db="EMBL/GenBank/DDBJ databases">
        <authorList>
            <person name="Varghese N."/>
            <person name="Submissions S."/>
        </authorList>
    </citation>
    <scope>NUCLEOTIDE SEQUENCE [LARGE SCALE GENOMIC DNA]</scope>
    <source>
        <strain evidence="6">CGMCC 1.3431</strain>
    </source>
</reference>
<comment type="similarity">
    <text evidence="1">Belongs to the glycosyl hydrolase 3 family.</text>
</comment>
<organism evidence="5 6">
    <name type="scientific">Asticcacaulis taihuensis</name>
    <dbReference type="NCBI Taxonomy" id="260084"/>
    <lineage>
        <taxon>Bacteria</taxon>
        <taxon>Pseudomonadati</taxon>
        <taxon>Pseudomonadota</taxon>
        <taxon>Alphaproteobacteria</taxon>
        <taxon>Caulobacterales</taxon>
        <taxon>Caulobacteraceae</taxon>
        <taxon>Asticcacaulis</taxon>
    </lineage>
</organism>
<evidence type="ECO:0000313" key="5">
    <source>
        <dbReference type="EMBL" id="SCW75945.1"/>
    </source>
</evidence>
<dbReference type="InterPro" id="IPR013783">
    <property type="entry name" value="Ig-like_fold"/>
</dbReference>
<evidence type="ECO:0000256" key="1">
    <source>
        <dbReference type="ARBA" id="ARBA00005336"/>
    </source>
</evidence>
<feature type="chain" id="PRO_5011573882" evidence="3">
    <location>
        <begin position="24"/>
        <end position="736"/>
    </location>
</feature>
<dbReference type="Gene3D" id="3.40.50.1700">
    <property type="entry name" value="Glycoside hydrolase family 3 C-terminal domain"/>
    <property type="match status" value="1"/>
</dbReference>
<dbReference type="EMBL" id="FMTS01000006">
    <property type="protein sequence ID" value="SCW75945.1"/>
    <property type="molecule type" value="Genomic_DNA"/>
</dbReference>
<dbReference type="InterPro" id="IPR036962">
    <property type="entry name" value="Glyco_hydro_3_N_sf"/>
</dbReference>
<dbReference type="Gene3D" id="2.60.40.10">
    <property type="entry name" value="Immunoglobulins"/>
    <property type="match status" value="1"/>
</dbReference>
<evidence type="ECO:0000259" key="4">
    <source>
        <dbReference type="SMART" id="SM01217"/>
    </source>
</evidence>
<dbReference type="PANTHER" id="PTHR42715:SF10">
    <property type="entry name" value="BETA-GLUCOSIDASE"/>
    <property type="match status" value="1"/>
</dbReference>
<keyword evidence="6" id="KW-1185">Reference proteome</keyword>
<dbReference type="PRINTS" id="PR00133">
    <property type="entry name" value="GLHYDRLASE3"/>
</dbReference>